<evidence type="ECO:0000313" key="1">
    <source>
        <dbReference type="EMBL" id="ANP53385.1"/>
    </source>
</evidence>
<reference evidence="1 2" key="1">
    <citation type="submission" date="2016-06" db="EMBL/GenBank/DDBJ databases">
        <title>Complete genome sequence of Streptomyces griseochromogenes ATCC 14511, the Blasticidin S producer.</title>
        <authorList>
            <person name="Wu L."/>
        </authorList>
    </citation>
    <scope>NUCLEOTIDE SEQUENCE [LARGE SCALE GENOMIC DNA]</scope>
    <source>
        <strain evidence="1 2">ATCC 14511</strain>
    </source>
</reference>
<proteinExistence type="predicted"/>
<dbReference type="KEGG" id="sgs:AVL59_31065"/>
<dbReference type="EMBL" id="CP016279">
    <property type="protein sequence ID" value="ANP53385.1"/>
    <property type="molecule type" value="Genomic_DNA"/>
</dbReference>
<evidence type="ECO:0000313" key="2">
    <source>
        <dbReference type="Proteomes" id="UP000092659"/>
    </source>
</evidence>
<dbReference type="AlphaFoldDB" id="A0A1B1B3J8"/>
<name>A0A1B1B3J8_9ACTN</name>
<sequence>MRMFRKATASVWADRAARMSSCLASNLLNGKKPRHGEADCTAIGASSSRSSRFFGRAAVIGVPRLPAGAVEPVRAGAQPFEQVPLQGLVERAVDEVVALGGADLLGRRIQVTARGETAAHGLGPPGQFGLDEIR</sequence>
<organism evidence="1 2">
    <name type="scientific">Streptomyces griseochromogenes</name>
    <dbReference type="NCBI Taxonomy" id="68214"/>
    <lineage>
        <taxon>Bacteria</taxon>
        <taxon>Bacillati</taxon>
        <taxon>Actinomycetota</taxon>
        <taxon>Actinomycetes</taxon>
        <taxon>Kitasatosporales</taxon>
        <taxon>Streptomycetaceae</taxon>
        <taxon>Streptomyces</taxon>
    </lineage>
</organism>
<dbReference type="Proteomes" id="UP000092659">
    <property type="component" value="Chromosome"/>
</dbReference>
<accession>A0A1B1B3J8</accession>
<protein>
    <submittedName>
        <fullName evidence="1">Uncharacterized protein</fullName>
    </submittedName>
</protein>
<gene>
    <name evidence="1" type="ORF">AVL59_31065</name>
</gene>